<organism evidence="2 3">
    <name type="scientific">Sediminicoccus rosea</name>
    <dbReference type="NCBI Taxonomy" id="1225128"/>
    <lineage>
        <taxon>Bacteria</taxon>
        <taxon>Pseudomonadati</taxon>
        <taxon>Pseudomonadota</taxon>
        <taxon>Alphaproteobacteria</taxon>
        <taxon>Acetobacterales</taxon>
        <taxon>Roseomonadaceae</taxon>
        <taxon>Sediminicoccus</taxon>
    </lineage>
</organism>
<keyword evidence="3" id="KW-1185">Reference proteome</keyword>
<dbReference type="EMBL" id="CP137852">
    <property type="protein sequence ID" value="WPB87376.1"/>
    <property type="molecule type" value="Genomic_DNA"/>
</dbReference>
<sequence length="113" mass="12054">MRALALLGLLLLLPAGGQAQGASEHGGQICWALATTGTPATEIAQRIAAERCQRGDALMVFGLTQEALPIAASFCDLNHPIHLEQADGARSFLCTYAGQRRMGRNGQERPRAR</sequence>
<evidence type="ECO:0000313" key="3">
    <source>
        <dbReference type="Proteomes" id="UP001305521"/>
    </source>
</evidence>
<proteinExistence type="predicted"/>
<feature type="chain" id="PRO_5045308765" evidence="1">
    <location>
        <begin position="20"/>
        <end position="113"/>
    </location>
</feature>
<feature type="signal peptide" evidence="1">
    <location>
        <begin position="1"/>
        <end position="19"/>
    </location>
</feature>
<protein>
    <submittedName>
        <fullName evidence="2">Uncharacterized protein</fullName>
    </submittedName>
</protein>
<gene>
    <name evidence="2" type="ORF">R9Z33_10935</name>
</gene>
<accession>A0ABZ0PNS4</accession>
<keyword evidence="1" id="KW-0732">Signal</keyword>
<dbReference type="RefSeq" id="WP_318651329.1">
    <property type="nucleotide sequence ID" value="NZ_CP137852.1"/>
</dbReference>
<name>A0ABZ0PNS4_9PROT</name>
<evidence type="ECO:0000256" key="1">
    <source>
        <dbReference type="SAM" id="SignalP"/>
    </source>
</evidence>
<reference evidence="2 3" key="1">
    <citation type="submission" date="2023-11" db="EMBL/GenBank/DDBJ databases">
        <title>Arctic aerobic anoxygenic photoheterotroph Sediminicoccus rosea KRV36 adapts its photosynthesis to long days of polar summer.</title>
        <authorList>
            <person name="Tomasch J."/>
            <person name="Kopejtka K."/>
            <person name="Bily T."/>
            <person name="Gardiner A.T."/>
            <person name="Gardian Z."/>
            <person name="Shivaramu S."/>
            <person name="Koblizek M."/>
            <person name="Engelhardt F."/>
            <person name="Kaftan D."/>
        </authorList>
    </citation>
    <scope>NUCLEOTIDE SEQUENCE [LARGE SCALE GENOMIC DNA]</scope>
    <source>
        <strain evidence="2 3">R-30</strain>
    </source>
</reference>
<dbReference type="Proteomes" id="UP001305521">
    <property type="component" value="Chromosome"/>
</dbReference>
<evidence type="ECO:0000313" key="2">
    <source>
        <dbReference type="EMBL" id="WPB87376.1"/>
    </source>
</evidence>